<dbReference type="Pfam" id="PF00023">
    <property type="entry name" value="Ank"/>
    <property type="match status" value="2"/>
</dbReference>
<dbReference type="OrthoDB" id="539213at2759"/>
<feature type="repeat" description="ANK" evidence="3">
    <location>
        <begin position="538"/>
        <end position="570"/>
    </location>
</feature>
<keyword evidence="1" id="KW-0677">Repeat</keyword>
<proteinExistence type="predicted"/>
<feature type="repeat" description="ANK" evidence="3">
    <location>
        <begin position="336"/>
        <end position="368"/>
    </location>
</feature>
<gene>
    <name evidence="4" type="primary">R11A8.7</name>
    <name evidence="4" type="ORF">AK812_SmicGene15286</name>
</gene>
<feature type="repeat" description="ANK" evidence="3">
    <location>
        <begin position="869"/>
        <end position="901"/>
    </location>
</feature>
<evidence type="ECO:0000313" key="4">
    <source>
        <dbReference type="EMBL" id="OLQ01932.1"/>
    </source>
</evidence>
<dbReference type="Pfam" id="PF12796">
    <property type="entry name" value="Ank_2"/>
    <property type="match status" value="2"/>
</dbReference>
<comment type="caution">
    <text evidence="4">The sequence shown here is derived from an EMBL/GenBank/DDBJ whole genome shotgun (WGS) entry which is preliminary data.</text>
</comment>
<dbReference type="PANTHER" id="PTHR24198">
    <property type="entry name" value="ANKYRIN REPEAT AND PROTEIN KINASE DOMAIN-CONTAINING PROTEIN"/>
    <property type="match status" value="1"/>
</dbReference>
<keyword evidence="2 3" id="KW-0040">ANK repeat</keyword>
<keyword evidence="5" id="KW-1185">Reference proteome</keyword>
<organism evidence="4 5">
    <name type="scientific">Symbiodinium microadriaticum</name>
    <name type="common">Dinoflagellate</name>
    <name type="synonym">Zooxanthella microadriatica</name>
    <dbReference type="NCBI Taxonomy" id="2951"/>
    <lineage>
        <taxon>Eukaryota</taxon>
        <taxon>Sar</taxon>
        <taxon>Alveolata</taxon>
        <taxon>Dinophyceae</taxon>
        <taxon>Suessiales</taxon>
        <taxon>Symbiodiniaceae</taxon>
        <taxon>Symbiodinium</taxon>
    </lineage>
</organism>
<accession>A0A1Q9E3C9</accession>
<evidence type="ECO:0000256" key="1">
    <source>
        <dbReference type="ARBA" id="ARBA00022737"/>
    </source>
</evidence>
<protein>
    <submittedName>
        <fullName evidence="4">Ankyrin repeat and KH domain-containing protein R11A8.7</fullName>
    </submittedName>
</protein>
<sequence>MIREEAMSSQIHAVGKLPGVSMAMVRQNSQFRFPMYTVALDVFLQLKEVQPHEELLSAGKLTEFEEDLGAAMFVSHQWLANDHPDPNAEQMKVLQDALENLRSGRININTPIVTEMVFGRVSKPSSKDFTGTSLYIWYDFFSCPQDMHGEAPLHRRQAINSIVSYISQCKYFVILCPALTHVDLHQELGQETWAERGWCRTERLSRELAERKDGATIVIESASQLYLMLDARRYLDAPGDGKFTVEEDRLQIARVLVQMVWRKLLYLLDQGDWHGYRFLLNTQATCIFKSLDVPPLEGLMSGFVPTSDPFVDLTAYHVEWFLHENGFRSISERDRAGWTPLCYAVMSGNSSLVESLLEKRADCNEKITKQKPELSMSKGMPVLSLATLFQSNEVVKALLAARAKVNARDSRHSIPLHWACHSDNLEATRILLDAGADLRMTQLLGFDAFACAAGSGAVKVTRELLRIDPEVSLCYRLHGALIFFSSSTEIVATLLEANADVDEQLQITNPIWRTMFMALSLRHRISPSLLTKLAHHHHRATPLMLSILCGAFGASRLLLQAGADVNIRNSSWDELGCAVFVSHQWLASDHPDPHAEQLKVLQDALENIRSGRSNIHIPLVTEMLFGRVSKPSSKDFTSTSVYIWYDYFSCPQGSHGESAIHRQQAISSIVSYISQCKYFVILCPALTHLDQHQELGQESWAEQDGATIVIESASQLYLMIDGRRYLDAPGEGEFTQEEDRMQIAQVLVQMVWKKLLYLLDQGDWHGYRFLLNTQPTCIFRGLNVPPLEGLIPGFVPKSDPFLEPRAYQVEWFLHENGFRRLSERDKAGWTPFCYAAMSGNTRLVEALLEKRADCNEKITKQKPELAMSKGMPVLSLATHFHSNEVVKVLLAARANVNARDGRNTVPLCLDCS</sequence>
<evidence type="ECO:0000256" key="3">
    <source>
        <dbReference type="PROSITE-ProRule" id="PRU00023"/>
    </source>
</evidence>
<dbReference type="SMART" id="SM00248">
    <property type="entry name" value="ANK"/>
    <property type="match status" value="7"/>
</dbReference>
<dbReference type="InterPro" id="IPR036770">
    <property type="entry name" value="Ankyrin_rpt-contain_sf"/>
</dbReference>
<name>A0A1Q9E3C9_SYMMI</name>
<feature type="repeat" description="ANK" evidence="3">
    <location>
        <begin position="411"/>
        <end position="443"/>
    </location>
</feature>
<dbReference type="InterPro" id="IPR002110">
    <property type="entry name" value="Ankyrin_rpt"/>
</dbReference>
<evidence type="ECO:0000256" key="2">
    <source>
        <dbReference type="ARBA" id="ARBA00023043"/>
    </source>
</evidence>
<reference evidence="4 5" key="1">
    <citation type="submission" date="2016-02" db="EMBL/GenBank/DDBJ databases">
        <title>Genome analysis of coral dinoflagellate symbionts highlights evolutionary adaptations to a symbiotic lifestyle.</title>
        <authorList>
            <person name="Aranda M."/>
            <person name="Li Y."/>
            <person name="Liew Y.J."/>
            <person name="Baumgarten S."/>
            <person name="Simakov O."/>
            <person name="Wilson M."/>
            <person name="Piel J."/>
            <person name="Ashoor H."/>
            <person name="Bougouffa S."/>
            <person name="Bajic V.B."/>
            <person name="Ryu T."/>
            <person name="Ravasi T."/>
            <person name="Bayer T."/>
            <person name="Micklem G."/>
            <person name="Kim H."/>
            <person name="Bhak J."/>
            <person name="Lajeunesse T.C."/>
            <person name="Voolstra C.R."/>
        </authorList>
    </citation>
    <scope>NUCLEOTIDE SEQUENCE [LARGE SCALE GENOMIC DNA]</scope>
    <source>
        <strain evidence="4 5">CCMP2467</strain>
    </source>
</reference>
<dbReference type="PROSITE" id="PS50088">
    <property type="entry name" value="ANK_REPEAT"/>
    <property type="match status" value="5"/>
</dbReference>
<dbReference type="PROSITE" id="PS50297">
    <property type="entry name" value="ANK_REP_REGION"/>
    <property type="match status" value="4"/>
</dbReference>
<dbReference type="Proteomes" id="UP000186817">
    <property type="component" value="Unassembled WGS sequence"/>
</dbReference>
<dbReference type="Gene3D" id="1.25.40.20">
    <property type="entry name" value="Ankyrin repeat-containing domain"/>
    <property type="match status" value="3"/>
</dbReference>
<dbReference type="AlphaFoldDB" id="A0A1Q9E3C9"/>
<evidence type="ECO:0000313" key="5">
    <source>
        <dbReference type="Proteomes" id="UP000186817"/>
    </source>
</evidence>
<dbReference type="SUPFAM" id="SSF48403">
    <property type="entry name" value="Ankyrin repeat"/>
    <property type="match status" value="1"/>
</dbReference>
<dbReference type="EMBL" id="LSRX01000277">
    <property type="protein sequence ID" value="OLQ01932.1"/>
    <property type="molecule type" value="Genomic_DNA"/>
</dbReference>
<dbReference type="PANTHER" id="PTHR24198:SF165">
    <property type="entry name" value="ANKYRIN REPEAT-CONTAINING PROTEIN-RELATED"/>
    <property type="match status" value="1"/>
</dbReference>
<feature type="repeat" description="ANK" evidence="3">
    <location>
        <begin position="827"/>
        <end position="859"/>
    </location>
</feature>